<dbReference type="SUPFAM" id="SSF51905">
    <property type="entry name" value="FAD/NAD(P)-binding domain"/>
    <property type="match status" value="1"/>
</dbReference>
<evidence type="ECO:0000256" key="2">
    <source>
        <dbReference type="ARBA" id="ARBA00022827"/>
    </source>
</evidence>
<dbReference type="Pfam" id="PF02852">
    <property type="entry name" value="Pyr_redox_dim"/>
    <property type="match status" value="1"/>
</dbReference>
<dbReference type="eggNOG" id="KOG1335">
    <property type="taxonomic scope" value="Eukaryota"/>
</dbReference>
<comment type="caution">
    <text evidence="5">The sequence shown here is derived from an EMBL/GenBank/DDBJ whole genome shotgun (WGS) entry which is preliminary data.</text>
</comment>
<keyword evidence="2" id="KW-0274">FAD</keyword>
<dbReference type="Gene3D" id="3.30.390.30">
    <property type="match status" value="1"/>
</dbReference>
<dbReference type="InterPro" id="IPR004099">
    <property type="entry name" value="Pyr_nucl-diS_OxRdtase_dimer"/>
</dbReference>
<dbReference type="InterPro" id="IPR016156">
    <property type="entry name" value="FAD/NAD-linked_Rdtase_dimer_sf"/>
</dbReference>
<dbReference type="PRINTS" id="PR00368">
    <property type="entry name" value="FADPNR"/>
</dbReference>
<evidence type="ECO:0000313" key="6">
    <source>
        <dbReference type="Proteomes" id="UP000266841"/>
    </source>
</evidence>
<evidence type="ECO:0000259" key="3">
    <source>
        <dbReference type="Pfam" id="PF02852"/>
    </source>
</evidence>
<dbReference type="InterPro" id="IPR023753">
    <property type="entry name" value="FAD/NAD-binding_dom"/>
</dbReference>
<dbReference type="PRINTS" id="PR00411">
    <property type="entry name" value="PNDRDTASEI"/>
</dbReference>
<dbReference type="AlphaFoldDB" id="K0RY90"/>
<evidence type="ECO:0000256" key="1">
    <source>
        <dbReference type="ARBA" id="ARBA00022630"/>
    </source>
</evidence>
<dbReference type="Proteomes" id="UP000266841">
    <property type="component" value="Unassembled WGS sequence"/>
</dbReference>
<proteinExistence type="predicted"/>
<dbReference type="SUPFAM" id="SSF55424">
    <property type="entry name" value="FAD/NAD-linked reductases, dimerisation (C-terminal) domain"/>
    <property type="match status" value="1"/>
</dbReference>
<dbReference type="GO" id="GO:0050660">
    <property type="term" value="F:flavin adenine dinucleotide binding"/>
    <property type="evidence" value="ECO:0007669"/>
    <property type="project" value="TreeGrafter"/>
</dbReference>
<gene>
    <name evidence="5" type="ORF">THAOC_26665</name>
</gene>
<keyword evidence="6" id="KW-1185">Reference proteome</keyword>
<organism evidence="5 6">
    <name type="scientific">Thalassiosira oceanica</name>
    <name type="common">Marine diatom</name>
    <dbReference type="NCBI Taxonomy" id="159749"/>
    <lineage>
        <taxon>Eukaryota</taxon>
        <taxon>Sar</taxon>
        <taxon>Stramenopiles</taxon>
        <taxon>Ochrophyta</taxon>
        <taxon>Bacillariophyta</taxon>
        <taxon>Coscinodiscophyceae</taxon>
        <taxon>Thalassiosirophycidae</taxon>
        <taxon>Thalassiosirales</taxon>
        <taxon>Thalassiosiraceae</taxon>
        <taxon>Thalassiosira</taxon>
    </lineage>
</organism>
<feature type="domain" description="Pyridine nucleotide-disulphide oxidoreductase dimerisation" evidence="3">
    <location>
        <begin position="404"/>
        <end position="511"/>
    </location>
</feature>
<dbReference type="PANTHER" id="PTHR43014">
    <property type="entry name" value="MERCURIC REDUCTASE"/>
    <property type="match status" value="1"/>
</dbReference>
<dbReference type="OrthoDB" id="361797at2759"/>
<keyword evidence="1" id="KW-0285">Flavoprotein</keyword>
<reference evidence="5 6" key="1">
    <citation type="journal article" date="2012" name="Genome Biol.">
        <title>Genome and low-iron response of an oceanic diatom adapted to chronic iron limitation.</title>
        <authorList>
            <person name="Lommer M."/>
            <person name="Specht M."/>
            <person name="Roy A.S."/>
            <person name="Kraemer L."/>
            <person name="Andreson R."/>
            <person name="Gutowska M.A."/>
            <person name="Wolf J."/>
            <person name="Bergner S.V."/>
            <person name="Schilhabel M.B."/>
            <person name="Klostermeier U.C."/>
            <person name="Beiko R.G."/>
            <person name="Rosenstiel P."/>
            <person name="Hippler M."/>
            <person name="Laroche J."/>
        </authorList>
    </citation>
    <scope>NUCLEOTIDE SEQUENCE [LARGE SCALE GENOMIC DNA]</scope>
    <source>
        <strain evidence="5 6">CCMP1005</strain>
    </source>
</reference>
<feature type="domain" description="FAD/NAD(P)-binding" evidence="4">
    <location>
        <begin position="21"/>
        <end position="377"/>
    </location>
</feature>
<protein>
    <recommendedName>
        <fullName evidence="7">FAD/NAD(P)-binding domain-containing protein</fullName>
    </recommendedName>
</protein>
<dbReference type="PANTHER" id="PTHR43014:SF2">
    <property type="entry name" value="MERCURIC REDUCTASE"/>
    <property type="match status" value="1"/>
</dbReference>
<dbReference type="Pfam" id="PF07992">
    <property type="entry name" value="Pyr_redox_2"/>
    <property type="match status" value="1"/>
</dbReference>
<evidence type="ECO:0000259" key="4">
    <source>
        <dbReference type="Pfam" id="PF07992"/>
    </source>
</evidence>
<evidence type="ECO:0008006" key="7">
    <source>
        <dbReference type="Google" id="ProtNLM"/>
    </source>
</evidence>
<accession>K0RY90</accession>
<dbReference type="OMA" id="ICENDGD"/>
<evidence type="ECO:0000313" key="5">
    <source>
        <dbReference type="EMBL" id="EJK53821.1"/>
    </source>
</evidence>
<sequence>MTRRTQESLKKAGNLSTTTKGLLAAGTSASLGFKTLLVEKTGTGTGAKPEFYVGGDCTNAACVPSKAVRSIASIAATKNNESMMGYYDGMRIARQQSSYAVDQVRTREDVARLANVSSLDLEFVQGCHFESDGRLNILCYDNSTWLREDTSSTEGGISVQERTISSKRFIIATGAGPKIPDNLRRAAEQSGVPYHTYRSILRPGGHHRSPGSRLDDDDSLLGSYDDIVMIGGGATACELGQSLCRLGRATNTSVSIVAPELLPGEDAVLRDAADLLLKNDGCKMHLGVRATNLTEGEPDGVRHLILSDNTRIKVDCVVFCTGRTPESSLSSLMLHNIGVEWSERGIKVDSCLKTTARHVYAVGDCAAVHPRDRRAAHAGWTGFKAVGNAFLPWFLRAQATHPFVPRVIYTVPELASAGMTAKECMKEFGEGGYDVVIVREKGTDRADMDNKERFTEANFIELRAEKISGRILGASACGPAAAETINEVCLSLVNKLTVRDVARTLHSYPSHGYLLHRCATAMATKDVAGLLSACGGVGRFLGRLLRMFNKVQSLRLGNGK</sequence>
<dbReference type="InterPro" id="IPR036188">
    <property type="entry name" value="FAD/NAD-bd_sf"/>
</dbReference>
<dbReference type="GO" id="GO:0003955">
    <property type="term" value="F:NAD(P)H dehydrogenase (quinone) activity"/>
    <property type="evidence" value="ECO:0007669"/>
    <property type="project" value="TreeGrafter"/>
</dbReference>
<name>K0RY90_THAOC</name>
<dbReference type="Gene3D" id="3.50.50.60">
    <property type="entry name" value="FAD/NAD(P)-binding domain"/>
    <property type="match status" value="3"/>
</dbReference>
<dbReference type="EMBL" id="AGNL01036949">
    <property type="protein sequence ID" value="EJK53821.1"/>
    <property type="molecule type" value="Genomic_DNA"/>
</dbReference>